<dbReference type="EMBL" id="JAFKCV010000008">
    <property type="protein sequence ID" value="MBN7826404.1"/>
    <property type="molecule type" value="Genomic_DNA"/>
</dbReference>
<dbReference type="AlphaFoldDB" id="A0A939DPL3"/>
<feature type="region of interest" description="Disordered" evidence="1">
    <location>
        <begin position="1"/>
        <end position="22"/>
    </location>
</feature>
<comment type="caution">
    <text evidence="3">The sequence shown here is derived from an EMBL/GenBank/DDBJ whole genome shotgun (WGS) entry which is preliminary data.</text>
</comment>
<keyword evidence="2" id="KW-1133">Transmembrane helix</keyword>
<evidence type="ECO:0000256" key="1">
    <source>
        <dbReference type="SAM" id="MobiDB-lite"/>
    </source>
</evidence>
<evidence type="ECO:0000313" key="4">
    <source>
        <dbReference type="Proteomes" id="UP000664654"/>
    </source>
</evidence>
<evidence type="ECO:0000313" key="3">
    <source>
        <dbReference type="EMBL" id="MBN7826404.1"/>
    </source>
</evidence>
<dbReference type="Proteomes" id="UP000664654">
    <property type="component" value="Unassembled WGS sequence"/>
</dbReference>
<protein>
    <recommendedName>
        <fullName evidence="5">DUF883 domain-containing protein</fullName>
    </recommendedName>
</protein>
<keyword evidence="2" id="KW-0472">Membrane</keyword>
<keyword evidence="4" id="KW-1185">Reference proteome</keyword>
<organism evidence="3 4">
    <name type="scientific">Bowmanella dokdonensis</name>
    <dbReference type="NCBI Taxonomy" id="751969"/>
    <lineage>
        <taxon>Bacteria</taxon>
        <taxon>Pseudomonadati</taxon>
        <taxon>Pseudomonadota</taxon>
        <taxon>Gammaproteobacteria</taxon>
        <taxon>Alteromonadales</taxon>
        <taxon>Alteromonadaceae</taxon>
        <taxon>Bowmanella</taxon>
    </lineage>
</organism>
<gene>
    <name evidence="3" type="ORF">J0A66_14310</name>
</gene>
<name>A0A939DPL3_9ALTE</name>
<dbReference type="RefSeq" id="WP_206574518.1">
    <property type="nucleotide sequence ID" value="NZ_JAFKCV010000008.1"/>
</dbReference>
<proteinExistence type="predicted"/>
<evidence type="ECO:0000256" key="2">
    <source>
        <dbReference type="SAM" id="Phobius"/>
    </source>
</evidence>
<evidence type="ECO:0008006" key="5">
    <source>
        <dbReference type="Google" id="ProtNLM"/>
    </source>
</evidence>
<feature type="transmembrane region" description="Helical" evidence="2">
    <location>
        <begin position="92"/>
        <end position="109"/>
    </location>
</feature>
<keyword evidence="2" id="KW-0812">Transmembrane</keyword>
<accession>A0A939DPL3</accession>
<sequence>MEKSTDTNTTKKGFSSGVDSASGSIHRVIDNAAEASSPAIKHMTASAHETVDKMASGVNHAAEVISKKGEQLQHLQQQLAEGTRNQVRSHPLVSLGVALAGGMLFSWWLSRRTGAQNGA</sequence>
<reference evidence="3" key="1">
    <citation type="submission" date="2021-03" db="EMBL/GenBank/DDBJ databases">
        <title>novel species isolated from a fishpond in China.</title>
        <authorList>
            <person name="Lu H."/>
            <person name="Cai Z."/>
        </authorList>
    </citation>
    <scope>NUCLEOTIDE SEQUENCE</scope>
    <source>
        <strain evidence="3">JCM 30855</strain>
    </source>
</reference>